<evidence type="ECO:0000313" key="2">
    <source>
        <dbReference type="EMBL" id="PXV61893.1"/>
    </source>
</evidence>
<dbReference type="AlphaFoldDB" id="A0A2V3PM80"/>
<keyword evidence="3" id="KW-1185">Reference proteome</keyword>
<organism evidence="2 3">
    <name type="scientific">Dysgonomonas alginatilytica</name>
    <dbReference type="NCBI Taxonomy" id="1605892"/>
    <lineage>
        <taxon>Bacteria</taxon>
        <taxon>Pseudomonadati</taxon>
        <taxon>Bacteroidota</taxon>
        <taxon>Bacteroidia</taxon>
        <taxon>Bacteroidales</taxon>
        <taxon>Dysgonomonadaceae</taxon>
        <taxon>Dysgonomonas</taxon>
    </lineage>
</organism>
<protein>
    <submittedName>
        <fullName evidence="2">Uncharacterized protein</fullName>
    </submittedName>
</protein>
<feature type="signal peptide" evidence="1">
    <location>
        <begin position="1"/>
        <end position="21"/>
    </location>
</feature>
<dbReference type="Proteomes" id="UP000247973">
    <property type="component" value="Unassembled WGS sequence"/>
</dbReference>
<keyword evidence="1" id="KW-0732">Signal</keyword>
<gene>
    <name evidence="2" type="ORF">CLV62_12448</name>
</gene>
<comment type="caution">
    <text evidence="2">The sequence shown here is derived from an EMBL/GenBank/DDBJ whole genome shotgun (WGS) entry which is preliminary data.</text>
</comment>
<accession>A0A2V3PM80</accession>
<evidence type="ECO:0000256" key="1">
    <source>
        <dbReference type="SAM" id="SignalP"/>
    </source>
</evidence>
<reference evidence="2 3" key="1">
    <citation type="submission" date="2018-03" db="EMBL/GenBank/DDBJ databases">
        <title>Genomic Encyclopedia of Archaeal and Bacterial Type Strains, Phase II (KMG-II): from individual species to whole genera.</title>
        <authorList>
            <person name="Goeker M."/>
        </authorList>
    </citation>
    <scope>NUCLEOTIDE SEQUENCE [LARGE SCALE GENOMIC DNA]</scope>
    <source>
        <strain evidence="2 3">DSM 100214</strain>
    </source>
</reference>
<sequence length="199" mass="23714">MKKLILLILLTAFTVNLPAQHGRDRGDVYKNISTDIFGDLQYRNKDFKASLKKNIFDDVIYSDSKKNESKYSKEQWAELLEKFDGDREDCFIWLIRTHRGDENKKTEHQVNIFGDKITKDNSGNSETYKRNIFGDLVYENSNRQQAKLRKNIFDEMEYSDSKGTTRKYKTNEWEKLLEKYHDEEAIFRILVRKYLLSDL</sequence>
<dbReference type="EMBL" id="QICL01000024">
    <property type="protein sequence ID" value="PXV61893.1"/>
    <property type="molecule type" value="Genomic_DNA"/>
</dbReference>
<dbReference type="RefSeq" id="WP_110311768.1">
    <property type="nucleotide sequence ID" value="NZ_QICL01000024.1"/>
</dbReference>
<dbReference type="OrthoDB" id="996847at2"/>
<proteinExistence type="predicted"/>
<evidence type="ECO:0000313" key="3">
    <source>
        <dbReference type="Proteomes" id="UP000247973"/>
    </source>
</evidence>
<feature type="chain" id="PRO_5015895722" evidence="1">
    <location>
        <begin position="22"/>
        <end position="199"/>
    </location>
</feature>
<name>A0A2V3PM80_9BACT</name>